<evidence type="ECO:0000256" key="13">
    <source>
        <dbReference type="SAM" id="MobiDB-lite"/>
    </source>
</evidence>
<dbReference type="InterPro" id="IPR036005">
    <property type="entry name" value="Creatinase/aminopeptidase-like"/>
</dbReference>
<dbReference type="InterPro" id="IPR000994">
    <property type="entry name" value="Pept_M24"/>
</dbReference>
<keyword evidence="4" id="KW-0963">Cytoplasm</keyword>
<keyword evidence="9" id="KW-0539">Nucleus</keyword>
<dbReference type="GO" id="GO:0005737">
    <property type="term" value="C:cytoplasm"/>
    <property type="evidence" value="ECO:0007669"/>
    <property type="project" value="UniProtKB-SubCell"/>
</dbReference>
<dbReference type="eggNOG" id="KOG2776">
    <property type="taxonomic scope" value="Eukaryota"/>
</dbReference>
<dbReference type="InterPro" id="IPR047113">
    <property type="entry name" value="PA2G4/ARX1"/>
</dbReference>
<keyword evidence="6" id="KW-0479">Metal-binding</keyword>
<keyword evidence="8" id="KW-0482">Metalloprotease</keyword>
<dbReference type="GO" id="GO:0046872">
    <property type="term" value="F:metal ion binding"/>
    <property type="evidence" value="ECO:0007669"/>
    <property type="project" value="UniProtKB-KW"/>
</dbReference>
<dbReference type="RefSeq" id="XP_013019797.1">
    <property type="nucleotide sequence ID" value="XM_013164343.1"/>
</dbReference>
<reference evidence="15 16" key="1">
    <citation type="journal article" date="2011" name="Science">
        <title>Comparative functional genomics of the fission yeasts.</title>
        <authorList>
            <person name="Rhind N."/>
            <person name="Chen Z."/>
            <person name="Yassour M."/>
            <person name="Thompson D.A."/>
            <person name="Haas B.J."/>
            <person name="Habib N."/>
            <person name="Wapinski I."/>
            <person name="Roy S."/>
            <person name="Lin M.F."/>
            <person name="Heiman D.I."/>
            <person name="Young S.K."/>
            <person name="Furuya K."/>
            <person name="Guo Y."/>
            <person name="Pidoux A."/>
            <person name="Chen H.M."/>
            <person name="Robbertse B."/>
            <person name="Goldberg J.M."/>
            <person name="Aoki K."/>
            <person name="Bayne E.H."/>
            <person name="Berlin A.M."/>
            <person name="Desjardins C.A."/>
            <person name="Dobbs E."/>
            <person name="Dukaj L."/>
            <person name="Fan L."/>
            <person name="FitzGerald M.G."/>
            <person name="French C."/>
            <person name="Gujja S."/>
            <person name="Hansen K."/>
            <person name="Keifenheim D."/>
            <person name="Levin J.Z."/>
            <person name="Mosher R.A."/>
            <person name="Mueller C.A."/>
            <person name="Pfiffner J."/>
            <person name="Priest M."/>
            <person name="Russ C."/>
            <person name="Smialowska A."/>
            <person name="Swoboda P."/>
            <person name="Sykes S.M."/>
            <person name="Vaughn M."/>
            <person name="Vengrova S."/>
            <person name="Yoder R."/>
            <person name="Zeng Q."/>
            <person name="Allshire R."/>
            <person name="Baulcombe D."/>
            <person name="Birren B.W."/>
            <person name="Brown W."/>
            <person name="Ekwall K."/>
            <person name="Kellis M."/>
            <person name="Leatherwood J."/>
            <person name="Levin H."/>
            <person name="Margalit H."/>
            <person name="Martienssen R."/>
            <person name="Nieduszynski C.A."/>
            <person name="Spatafora J.W."/>
            <person name="Friedman N."/>
            <person name="Dalgaard J.Z."/>
            <person name="Baumann P."/>
            <person name="Niki H."/>
            <person name="Regev A."/>
            <person name="Nusbaum C."/>
        </authorList>
    </citation>
    <scope>NUCLEOTIDE SEQUENCE [LARGE SCALE GENOMIC DNA]</scope>
    <source>
        <strain evidence="16">yFS286</strain>
    </source>
</reference>
<comment type="subcellular location">
    <subcellularLocation>
        <location evidence="2">Cytoplasm</location>
    </subcellularLocation>
    <subcellularLocation>
        <location evidence="1">Nucleus</location>
    </subcellularLocation>
</comment>
<evidence type="ECO:0000256" key="11">
    <source>
        <dbReference type="ARBA" id="ARBA00033475"/>
    </source>
</evidence>
<dbReference type="GO" id="GO:0006508">
    <property type="term" value="P:proteolysis"/>
    <property type="evidence" value="ECO:0007669"/>
    <property type="project" value="UniProtKB-KW"/>
</dbReference>
<keyword evidence="5" id="KW-0645">Protease</keyword>
<evidence type="ECO:0000256" key="2">
    <source>
        <dbReference type="ARBA" id="ARBA00004496"/>
    </source>
</evidence>
<dbReference type="FunFam" id="1.10.10.10:FF:000029">
    <property type="entry name" value="Proliferation-associated 2G4, a"/>
    <property type="match status" value="1"/>
</dbReference>
<dbReference type="GeneID" id="25030370"/>
<evidence type="ECO:0000256" key="7">
    <source>
        <dbReference type="ARBA" id="ARBA00022801"/>
    </source>
</evidence>
<evidence type="ECO:0000256" key="6">
    <source>
        <dbReference type="ARBA" id="ARBA00022723"/>
    </source>
</evidence>
<dbReference type="SUPFAM" id="SSF46785">
    <property type="entry name" value="Winged helix' DNA-binding domain"/>
    <property type="match status" value="1"/>
</dbReference>
<comment type="function">
    <text evidence="12">Probable metalloprotease involved in proper assembly of pre-ribosomal particles during the biogenesis of the 60S ribosomal subunit. Accompanies the pre-60S particles to the cytoplasm.</text>
</comment>
<accession>S9QY11</accession>
<dbReference type="OMA" id="GMGPYIG"/>
<evidence type="ECO:0000256" key="8">
    <source>
        <dbReference type="ARBA" id="ARBA00023049"/>
    </source>
</evidence>
<sequence length="419" mass="46250">MEIDQPIQAGPVKDENFITKYQDAGAVVSKSFHKLAPLFVPGASVRELCGLGDQFIEEMVAPMYKSKRYEKGLAEPTSVCVNNCAFNYSPGSETLVNGVENSYRLNIGDVTKVAMACHIDGYTASICHTVVVTPPPQPGMGPYIGPGADAICAAHFATKSVANMISTIDPSNPVTGPRLRKLVEDIAAQFHVHVSPGSRIRRVDRYLVGQITVDRLEEERNSKAAVEWPAPEEEEEEEAQKRAIDPSDPAGDMLAELDNWHVMPKEAWLIDISMSSKPVDHLREHPDLKPTVYLHDVNVSYMLKLKASRALLSEIKEKKSVYPFHIRSLTTERSLLGLKELVDRHILVPYPVMVASPSTLIAREELTVVAKPNSSADLFCLTVPTPPSYIKSDFSLVEGTDAYMFSEGMQSRVKMVSLE</sequence>
<gene>
    <name evidence="15" type="ORF">SOCG_01388</name>
</gene>
<dbReference type="PANTHER" id="PTHR10804">
    <property type="entry name" value="PROTEASE FAMILY M24 METHIONYL AMINOPEPTIDASE, AMINOPEPTIDASE P"/>
    <property type="match status" value="1"/>
</dbReference>
<proteinExistence type="inferred from homology"/>
<evidence type="ECO:0000256" key="12">
    <source>
        <dbReference type="ARBA" id="ARBA00034680"/>
    </source>
</evidence>
<dbReference type="EMBL" id="KE503208">
    <property type="protein sequence ID" value="EPX71170.1"/>
    <property type="molecule type" value="Genomic_DNA"/>
</dbReference>
<dbReference type="Gene3D" id="3.90.230.10">
    <property type="entry name" value="Creatinase/methionine aminopeptidase superfamily"/>
    <property type="match status" value="1"/>
</dbReference>
<comment type="similarity">
    <text evidence="3">Belongs to the peptidase M24 family.</text>
</comment>
<evidence type="ECO:0000256" key="10">
    <source>
        <dbReference type="ARBA" id="ARBA00026155"/>
    </source>
</evidence>
<dbReference type="OrthoDB" id="5876363at2759"/>
<evidence type="ECO:0000256" key="4">
    <source>
        <dbReference type="ARBA" id="ARBA00022490"/>
    </source>
</evidence>
<dbReference type="SUPFAM" id="SSF55920">
    <property type="entry name" value="Creatinase/aminopeptidase"/>
    <property type="match status" value="1"/>
</dbReference>
<dbReference type="Proteomes" id="UP000016088">
    <property type="component" value="Unassembled WGS sequence"/>
</dbReference>
<evidence type="ECO:0000313" key="15">
    <source>
        <dbReference type="EMBL" id="EPX71170.1"/>
    </source>
</evidence>
<evidence type="ECO:0000256" key="5">
    <source>
        <dbReference type="ARBA" id="ARBA00022670"/>
    </source>
</evidence>
<dbReference type="Pfam" id="PF00557">
    <property type="entry name" value="Peptidase_M24"/>
    <property type="match status" value="1"/>
</dbReference>
<protein>
    <recommendedName>
        <fullName evidence="10">Probable metalloprotease ARX1</fullName>
    </recommendedName>
    <alternativeName>
        <fullName evidence="11">Associated with ribosomal export complex protein 1</fullName>
    </alternativeName>
</protein>
<evidence type="ECO:0000259" key="14">
    <source>
        <dbReference type="Pfam" id="PF00557"/>
    </source>
</evidence>
<evidence type="ECO:0000256" key="9">
    <source>
        <dbReference type="ARBA" id="ARBA00023242"/>
    </source>
</evidence>
<keyword evidence="16" id="KW-1185">Reference proteome</keyword>
<dbReference type="InterPro" id="IPR036390">
    <property type="entry name" value="WH_DNA-bd_sf"/>
</dbReference>
<dbReference type="HOGENOM" id="CLU_659149_0_0_1"/>
<dbReference type="InterPro" id="IPR036388">
    <property type="entry name" value="WH-like_DNA-bd_sf"/>
</dbReference>
<dbReference type="GO" id="GO:0008237">
    <property type="term" value="F:metallopeptidase activity"/>
    <property type="evidence" value="ECO:0007669"/>
    <property type="project" value="UniProtKB-KW"/>
</dbReference>
<organism evidence="15 16">
    <name type="scientific">Schizosaccharomyces octosporus (strain yFS286)</name>
    <name type="common">Fission yeast</name>
    <name type="synonym">Octosporomyces octosporus</name>
    <dbReference type="NCBI Taxonomy" id="483514"/>
    <lineage>
        <taxon>Eukaryota</taxon>
        <taxon>Fungi</taxon>
        <taxon>Dikarya</taxon>
        <taxon>Ascomycota</taxon>
        <taxon>Taphrinomycotina</taxon>
        <taxon>Schizosaccharomycetes</taxon>
        <taxon>Schizosaccharomycetales</taxon>
        <taxon>Schizosaccharomycetaceae</taxon>
        <taxon>Schizosaccharomyces</taxon>
    </lineage>
</organism>
<dbReference type="AlphaFoldDB" id="S9QY11"/>
<dbReference type="CDD" id="cd01089">
    <property type="entry name" value="PA2G4-like"/>
    <property type="match status" value="1"/>
</dbReference>
<keyword evidence="7" id="KW-0378">Hydrolase</keyword>
<dbReference type="VEuPathDB" id="FungiDB:SOCG_01388"/>
<evidence type="ECO:0000313" key="16">
    <source>
        <dbReference type="Proteomes" id="UP000016088"/>
    </source>
</evidence>
<evidence type="ECO:0000256" key="3">
    <source>
        <dbReference type="ARBA" id="ARBA00007319"/>
    </source>
</evidence>
<dbReference type="GO" id="GO:0005634">
    <property type="term" value="C:nucleus"/>
    <property type="evidence" value="ECO:0007669"/>
    <property type="project" value="UniProtKB-SubCell"/>
</dbReference>
<feature type="region of interest" description="Disordered" evidence="13">
    <location>
        <begin position="219"/>
        <end position="248"/>
    </location>
</feature>
<dbReference type="Gene3D" id="1.10.10.10">
    <property type="entry name" value="Winged helix-like DNA-binding domain superfamily/Winged helix DNA-binding domain"/>
    <property type="match status" value="1"/>
</dbReference>
<name>S9QY11_SCHOY</name>
<dbReference type="PANTHER" id="PTHR10804:SF102">
    <property type="entry name" value="METALLOPROTEASE ARX1-RELATED"/>
    <property type="match status" value="1"/>
</dbReference>
<feature type="domain" description="Peptidase M24" evidence="14">
    <location>
        <begin position="20"/>
        <end position="136"/>
    </location>
</feature>
<evidence type="ECO:0000256" key="1">
    <source>
        <dbReference type="ARBA" id="ARBA00004123"/>
    </source>
</evidence>